<organism evidence="4 5">
    <name type="scientific">Sarcina ventriculi</name>
    <name type="common">Clostridium ventriculi</name>
    <dbReference type="NCBI Taxonomy" id="1267"/>
    <lineage>
        <taxon>Bacteria</taxon>
        <taxon>Bacillati</taxon>
        <taxon>Bacillota</taxon>
        <taxon>Clostridia</taxon>
        <taxon>Eubacteriales</taxon>
        <taxon>Clostridiaceae</taxon>
        <taxon>Sarcina</taxon>
    </lineage>
</organism>
<dbReference type="EMBL" id="CYZR01000003">
    <property type="protein sequence ID" value="CUN81039.1"/>
    <property type="molecule type" value="Genomic_DNA"/>
</dbReference>
<feature type="transmembrane region" description="Helical" evidence="2">
    <location>
        <begin position="236"/>
        <end position="254"/>
    </location>
</feature>
<feature type="transmembrane region" description="Helical" evidence="2">
    <location>
        <begin position="27"/>
        <end position="47"/>
    </location>
</feature>
<keyword evidence="2" id="KW-1133">Transmembrane helix</keyword>
<protein>
    <submittedName>
        <fullName evidence="4">Predicted NADH:ubiquinone oxidoreductase, subunit RnfG</fullName>
    </submittedName>
</protein>
<accession>A0ABP2APD3</accession>
<comment type="caution">
    <text evidence="4">The sequence shown here is derived from an EMBL/GenBank/DDBJ whole genome shotgun (WGS) entry which is preliminary data.</text>
</comment>
<dbReference type="InterPro" id="IPR007329">
    <property type="entry name" value="FMN-bd"/>
</dbReference>
<name>A0ABP2APD3_SARVE</name>
<reference evidence="4 5" key="1">
    <citation type="submission" date="2015-09" db="EMBL/GenBank/DDBJ databases">
        <authorList>
            <consortium name="Pathogen Informatics"/>
            <person name="Wu L."/>
            <person name="Ma J."/>
        </authorList>
    </citation>
    <scope>NUCLEOTIDE SEQUENCE [LARGE SCALE GENOMIC DNA]</scope>
    <source>
        <strain evidence="4 5">2789STDY5834858</strain>
    </source>
</reference>
<feature type="transmembrane region" description="Helical" evidence="2">
    <location>
        <begin position="133"/>
        <end position="152"/>
    </location>
</feature>
<evidence type="ECO:0000256" key="2">
    <source>
        <dbReference type="SAM" id="Phobius"/>
    </source>
</evidence>
<dbReference type="Gene3D" id="3.90.1010.20">
    <property type="match status" value="1"/>
</dbReference>
<feature type="region of interest" description="Disordered" evidence="1">
    <location>
        <begin position="264"/>
        <end position="285"/>
    </location>
</feature>
<feature type="transmembrane region" description="Helical" evidence="2">
    <location>
        <begin position="91"/>
        <end position="113"/>
    </location>
</feature>
<proteinExistence type="predicted"/>
<keyword evidence="5" id="KW-1185">Reference proteome</keyword>
<keyword evidence="2" id="KW-0472">Membrane</keyword>
<feature type="transmembrane region" description="Helical" evidence="2">
    <location>
        <begin position="173"/>
        <end position="191"/>
    </location>
</feature>
<feature type="domain" description="FMN-binding" evidence="3">
    <location>
        <begin position="313"/>
        <end position="387"/>
    </location>
</feature>
<evidence type="ECO:0000256" key="1">
    <source>
        <dbReference type="SAM" id="MobiDB-lite"/>
    </source>
</evidence>
<feature type="transmembrane region" description="Helical" evidence="2">
    <location>
        <begin position="197"/>
        <end position="215"/>
    </location>
</feature>
<evidence type="ECO:0000259" key="3">
    <source>
        <dbReference type="SMART" id="SM00900"/>
    </source>
</evidence>
<gene>
    <name evidence="4" type="ORF">ERS852473_01154</name>
</gene>
<dbReference type="RefSeq" id="WP_055258525.1">
    <property type="nucleotide sequence ID" value="NZ_CABIXL010000003.1"/>
</dbReference>
<feature type="transmembrane region" description="Helical" evidence="2">
    <location>
        <begin position="59"/>
        <end position="79"/>
    </location>
</feature>
<sequence>MSFLISLCIVLFLISIGRNFIKKHSNFCYIITFLISISLIVLTYSGIISNAPSWLKNYILPLFSKSSLATSFFVVVMYTGALKNGSKAIKFLMPIRAQLSIIGCILALTHNIIYGRTHFVTLFTNPKSMSTNMIMASIVSILLILIMLPLMITSFPKVRKKMKAKSWKKLQQLAYPFYGLIYLHVMIIAIPLAKKGITQYIINVLAYSIVFLIYASMRIRKALLKNKVSKKKASSPIFASIIVFALVCVSIFYTPKIDKDIQSSTSLSQKDSSTEDKILNEDSENVDAEVATEIPSSQSVTYVDGTYTGTASGYNGNISIEVTVSNNTISDIKITKYVDDEPFIDEAISGVTENIINSQNTDVDTVSGATFSSKGIINAVKAALINAKG</sequence>
<evidence type="ECO:0000313" key="4">
    <source>
        <dbReference type="EMBL" id="CUN81039.1"/>
    </source>
</evidence>
<dbReference type="Pfam" id="PF04205">
    <property type="entry name" value="FMN_bind"/>
    <property type="match status" value="1"/>
</dbReference>
<evidence type="ECO:0000313" key="5">
    <source>
        <dbReference type="Proteomes" id="UP000095488"/>
    </source>
</evidence>
<dbReference type="SMART" id="SM00900">
    <property type="entry name" value="FMN_bind"/>
    <property type="match status" value="1"/>
</dbReference>
<keyword evidence="2" id="KW-0812">Transmembrane</keyword>
<dbReference type="Proteomes" id="UP000095488">
    <property type="component" value="Unassembled WGS sequence"/>
</dbReference>